<dbReference type="GeneTree" id="ENSGT01020000230367"/>
<protein>
    <recommendedName>
        <fullName evidence="1">Reverse transcriptase domain-containing protein</fullName>
    </recommendedName>
</protein>
<dbReference type="InParanoid" id="A0A803JIZ7"/>
<dbReference type="SUPFAM" id="SSF56672">
    <property type="entry name" value="DNA/RNA polymerases"/>
    <property type="match status" value="1"/>
</dbReference>
<proteinExistence type="predicted"/>
<name>A0A803JIZ7_XENTR</name>
<organism evidence="2">
    <name type="scientific">Xenopus tropicalis</name>
    <name type="common">Western clawed frog</name>
    <name type="synonym">Silurana tropicalis</name>
    <dbReference type="NCBI Taxonomy" id="8364"/>
    <lineage>
        <taxon>Eukaryota</taxon>
        <taxon>Metazoa</taxon>
        <taxon>Chordata</taxon>
        <taxon>Craniata</taxon>
        <taxon>Vertebrata</taxon>
        <taxon>Euteleostomi</taxon>
        <taxon>Amphibia</taxon>
        <taxon>Batrachia</taxon>
        <taxon>Anura</taxon>
        <taxon>Pipoidea</taxon>
        <taxon>Pipidae</taxon>
        <taxon>Xenopodinae</taxon>
        <taxon>Xenopus</taxon>
        <taxon>Silurana</taxon>
    </lineage>
</organism>
<dbReference type="GO" id="GO:0008168">
    <property type="term" value="F:methyltransferase activity"/>
    <property type="evidence" value="ECO:0007669"/>
    <property type="project" value="InterPro"/>
</dbReference>
<dbReference type="Ensembl" id="ENSXETT00000107310">
    <property type="protein sequence ID" value="ENSXETP00000107915"/>
    <property type="gene ID" value="ENSXETG00000042122"/>
</dbReference>
<dbReference type="Pfam" id="PF00078">
    <property type="entry name" value="RVT_1"/>
    <property type="match status" value="1"/>
</dbReference>
<evidence type="ECO:0000259" key="1">
    <source>
        <dbReference type="PROSITE" id="PS50878"/>
    </source>
</evidence>
<reference evidence="2" key="2">
    <citation type="submission" date="2021-03" db="UniProtKB">
        <authorList>
            <consortium name="Ensembl"/>
        </authorList>
    </citation>
    <scope>IDENTIFICATION</scope>
</reference>
<dbReference type="Pfam" id="PF09004">
    <property type="entry name" value="ALKBH8_N"/>
    <property type="match status" value="1"/>
</dbReference>
<dbReference type="InterPro" id="IPR043502">
    <property type="entry name" value="DNA/RNA_pol_sf"/>
</dbReference>
<sequence length="301" mass="34335">GLNGLLGSRGESGSIQAVFPLGGWILDFLTNRPQVVWIGNITSSTLTLSTGAPQGCVLRPLLYTLFTHNCTATHCSNTIIKFADNATIIGCISDGDESAYRAEVRALTSWCHDNNLLLNVNKTEELIVDYRRLQGGGHTPIHIEGAEVERVSCFRFLGINISEDLSWSHHVGVIIKAARQQLFFLRRLRRFGMDSRILSMVHRQKFVSGCITTWYGSCNVLDRKALQRVVRSAQRITRTELPAMQDLYRQHCKRKMQRIFSDPSHRLFTLLPSGRWYRSIQTRTSRYRDSFYPQAIRLLNY</sequence>
<reference evidence="2" key="1">
    <citation type="journal article" date="2010" name="Science">
        <title>The genome of the Western clawed frog Xenopus tropicalis.</title>
        <authorList>
            <person name="Hellsten U."/>
            <person name="Harland R.M."/>
            <person name="Gilchrist M.J."/>
            <person name="Hendrix D."/>
            <person name="Jurka J."/>
            <person name="Kapitonov V."/>
            <person name="Ovcharenko I."/>
            <person name="Putnam N.H."/>
            <person name="Shu S."/>
            <person name="Taher L."/>
            <person name="Blitz I.L."/>
            <person name="Blumberg B."/>
            <person name="Dichmann D.S."/>
            <person name="Dubchak I."/>
            <person name="Amaya E."/>
            <person name="Detter J.C."/>
            <person name="Fletcher R."/>
            <person name="Gerhard D.S."/>
            <person name="Goodstein D."/>
            <person name="Graves T."/>
            <person name="Grigoriev I.V."/>
            <person name="Grimwood J."/>
            <person name="Kawashima T."/>
            <person name="Lindquist E."/>
            <person name="Lucas S.M."/>
            <person name="Mead P.E."/>
            <person name="Mitros T."/>
            <person name="Ogino H."/>
            <person name="Ohta Y."/>
            <person name="Poliakov A.V."/>
            <person name="Pollet N."/>
            <person name="Robert J."/>
            <person name="Salamov A."/>
            <person name="Sater A.K."/>
            <person name="Schmutz J."/>
            <person name="Terry A."/>
            <person name="Vize P.D."/>
            <person name="Warren W.C."/>
            <person name="Wells D."/>
            <person name="Wills A."/>
            <person name="Wilson R.K."/>
            <person name="Zimmerman L.B."/>
            <person name="Zorn A.M."/>
            <person name="Grainger R."/>
            <person name="Grammer T."/>
            <person name="Khokha M.K."/>
            <person name="Richardson P.M."/>
            <person name="Rokhsar D.S."/>
        </authorList>
    </citation>
    <scope>NUCLEOTIDE SEQUENCE [LARGE SCALE GENOMIC DNA]</scope>
    <source>
        <strain evidence="2">Nigerian</strain>
    </source>
</reference>
<dbReference type="InterPro" id="IPR015095">
    <property type="entry name" value="AlkB_hom8_N"/>
</dbReference>
<accession>A0A803JIZ7</accession>
<dbReference type="GO" id="GO:0016706">
    <property type="term" value="F:2-oxoglutarate-dependent dioxygenase activity"/>
    <property type="evidence" value="ECO:0007669"/>
    <property type="project" value="InterPro"/>
</dbReference>
<evidence type="ECO:0000313" key="2">
    <source>
        <dbReference type="Ensembl" id="ENSXETP00000107915"/>
    </source>
</evidence>
<dbReference type="AlphaFoldDB" id="A0A803JIZ7"/>
<feature type="domain" description="Reverse transcriptase" evidence="1">
    <location>
        <begin position="1"/>
        <end position="161"/>
    </location>
</feature>
<dbReference type="PANTHER" id="PTHR33332">
    <property type="entry name" value="REVERSE TRANSCRIPTASE DOMAIN-CONTAINING PROTEIN"/>
    <property type="match status" value="1"/>
</dbReference>
<dbReference type="InterPro" id="IPR000477">
    <property type="entry name" value="RT_dom"/>
</dbReference>
<dbReference type="PROSITE" id="PS50878">
    <property type="entry name" value="RT_POL"/>
    <property type="match status" value="1"/>
</dbReference>